<dbReference type="PANTHER" id="PTHR22600:SF58">
    <property type="entry name" value="BETA-HEXOSAMINIDASE"/>
    <property type="match status" value="1"/>
</dbReference>
<dbReference type="GO" id="GO:0016020">
    <property type="term" value="C:membrane"/>
    <property type="evidence" value="ECO:0007669"/>
    <property type="project" value="TreeGrafter"/>
</dbReference>
<dbReference type="GO" id="GO:0016231">
    <property type="term" value="F:beta-N-acetylglucosaminidase activity"/>
    <property type="evidence" value="ECO:0007669"/>
    <property type="project" value="TreeGrafter"/>
</dbReference>
<evidence type="ECO:0000256" key="4">
    <source>
        <dbReference type="ARBA" id="ARBA00022801"/>
    </source>
</evidence>
<evidence type="ECO:0000256" key="1">
    <source>
        <dbReference type="ARBA" id="ARBA00001231"/>
    </source>
</evidence>
<dbReference type="AlphaFoldDB" id="A0A2N3N1R2"/>
<dbReference type="EC" id="3.2.1.52" evidence="7"/>
<gene>
    <name evidence="12" type="ORF">jhhlp_007115</name>
</gene>
<feature type="domain" description="Beta-hexosaminidase eukaryotic type N-terminal" evidence="11">
    <location>
        <begin position="22"/>
        <end position="192"/>
    </location>
</feature>
<proteinExistence type="inferred from homology"/>
<dbReference type="SUPFAM" id="SSF51445">
    <property type="entry name" value="(Trans)glycosidases"/>
    <property type="match status" value="1"/>
</dbReference>
<dbReference type="EMBL" id="NLAX01001034">
    <property type="protein sequence ID" value="PKS06367.1"/>
    <property type="molecule type" value="Genomic_DNA"/>
</dbReference>
<evidence type="ECO:0000256" key="5">
    <source>
        <dbReference type="ARBA" id="ARBA00023180"/>
    </source>
</evidence>
<evidence type="ECO:0000313" key="13">
    <source>
        <dbReference type="Proteomes" id="UP000233524"/>
    </source>
</evidence>
<protein>
    <recommendedName>
        <fullName evidence="7">Beta-hexosaminidase</fullName>
        <ecNumber evidence="7">3.2.1.52</ecNumber>
    </recommendedName>
</protein>
<evidence type="ECO:0000256" key="8">
    <source>
        <dbReference type="PIRSR" id="PIRSR001093-1"/>
    </source>
</evidence>
<comment type="caution">
    <text evidence="12">The sequence shown here is derived from an EMBL/GenBank/DDBJ whole genome shotgun (WGS) entry which is preliminary data.</text>
</comment>
<name>A0A2N3N1R2_9PEZI</name>
<evidence type="ECO:0000256" key="2">
    <source>
        <dbReference type="ARBA" id="ARBA00006285"/>
    </source>
</evidence>
<comment type="catalytic activity">
    <reaction evidence="1 7">
        <text>Hydrolysis of terminal non-reducing N-acetyl-D-hexosamine residues in N-acetyl-beta-D-hexosaminides.</text>
        <dbReference type="EC" id="3.2.1.52"/>
    </reaction>
</comment>
<evidence type="ECO:0000256" key="9">
    <source>
        <dbReference type="SAM" id="SignalP"/>
    </source>
</evidence>
<feature type="chain" id="PRO_5014606568" description="Beta-hexosaminidase" evidence="9">
    <location>
        <begin position="22"/>
        <end position="612"/>
    </location>
</feature>
<sequence length="612" mass="68224">MWSRLVLIGGVLSSLLSPTAALWPIPREISTGEDVLFIAQTLEITYNGGSVCWPSSDTSCLYSYGDTENLLNVQLPYTYGYSPSPGPQCNTKEIVQGGVSRALGAIFQNNFVPWRIRPRNSDFEPDVYSGEKKWVKSLTITHDEDPDSSCYKPLAGEVDESYTLELTADGEATIDAKTAIGVLRALETFVQLFYQHTTGTFWYTTEAPVSIKDAPKFPHRGVLMDVARNWYPVKDILRTIDALSWNKLNRLHIHITDSQSWPLDIPAFPELSAKGAYRKGLSYTPADLAQIQEYGAHRGVEVILEIDMPGHIGSVAHAFPDLIVAYNLIPYHWWCAQPPCGAFKLNNTDVDQFLETLFDDLLPRVAPYSAYFHTGGDELNKNDSMLDEGVRSNQTAVLQPLLQKFIDAQHGRVRKAGLAPMVWEEIPLEWNVTIGDDVVVQTWLGEDSVSSLTAAGHKIIDSNYNFWAAQYLDCGRGHWMNFENGDAYQQFYPFNDWCGPTKSWRLVYSHDPTAGLSEEQAKNVLGGEVAVWSETIDTVTIDSIIWPRASAAGEVLWSGRQDATGQNRSQYDASPRLADMRERMVARGVGAAAITQLWCTQSDDPAECAYIP</sequence>
<keyword evidence="6 7" id="KW-0326">Glycosidase</keyword>
<feature type="domain" description="Glycoside hydrolase family 20 catalytic" evidence="10">
    <location>
        <begin position="217"/>
        <end position="559"/>
    </location>
</feature>
<dbReference type="InterPro" id="IPR017853">
    <property type="entry name" value="GH"/>
</dbReference>
<evidence type="ECO:0000256" key="3">
    <source>
        <dbReference type="ARBA" id="ARBA00022729"/>
    </source>
</evidence>
<dbReference type="STRING" id="41688.A0A2N3N1R2"/>
<evidence type="ECO:0000313" key="12">
    <source>
        <dbReference type="EMBL" id="PKS06367.1"/>
    </source>
</evidence>
<dbReference type="Proteomes" id="UP000233524">
    <property type="component" value="Unassembled WGS sequence"/>
</dbReference>
<reference evidence="12 13" key="1">
    <citation type="journal article" date="2017" name="G3 (Bethesda)">
        <title>First Draft Genome Sequence of the Pathogenic Fungus Lomentospora prolificans (Formerly Scedosporium prolificans).</title>
        <authorList>
            <person name="Luo R."/>
            <person name="Zimin A."/>
            <person name="Workman R."/>
            <person name="Fan Y."/>
            <person name="Pertea G."/>
            <person name="Grossman N."/>
            <person name="Wear M.P."/>
            <person name="Jia B."/>
            <person name="Miller H."/>
            <person name="Casadevall A."/>
            <person name="Timp W."/>
            <person name="Zhang S.X."/>
            <person name="Salzberg S.L."/>
        </authorList>
    </citation>
    <scope>NUCLEOTIDE SEQUENCE [LARGE SCALE GENOMIC DNA]</scope>
    <source>
        <strain evidence="12 13">JHH-5317</strain>
    </source>
</reference>
<dbReference type="PANTHER" id="PTHR22600">
    <property type="entry name" value="BETA-HEXOSAMINIDASE"/>
    <property type="match status" value="1"/>
</dbReference>
<evidence type="ECO:0000259" key="11">
    <source>
        <dbReference type="Pfam" id="PF14845"/>
    </source>
</evidence>
<dbReference type="CDD" id="cd06562">
    <property type="entry name" value="GH20_HexA_HexB-like"/>
    <property type="match status" value="1"/>
</dbReference>
<dbReference type="Gene3D" id="3.20.20.80">
    <property type="entry name" value="Glycosidases"/>
    <property type="match status" value="1"/>
</dbReference>
<comment type="similarity">
    <text evidence="2 7">Belongs to the glycosyl hydrolase 20 family.</text>
</comment>
<dbReference type="VEuPathDB" id="FungiDB:jhhlp_007115"/>
<dbReference type="PRINTS" id="PR00738">
    <property type="entry name" value="GLHYDRLASE20"/>
</dbReference>
<dbReference type="InParanoid" id="A0A2N3N1R2"/>
<dbReference type="GO" id="GO:0005975">
    <property type="term" value="P:carbohydrate metabolic process"/>
    <property type="evidence" value="ECO:0007669"/>
    <property type="project" value="InterPro"/>
</dbReference>
<dbReference type="Pfam" id="PF14845">
    <property type="entry name" value="Glycohydro_20b2"/>
    <property type="match status" value="1"/>
</dbReference>
<dbReference type="Pfam" id="PF00728">
    <property type="entry name" value="Glyco_hydro_20"/>
    <property type="match status" value="1"/>
</dbReference>
<evidence type="ECO:0000259" key="10">
    <source>
        <dbReference type="Pfam" id="PF00728"/>
    </source>
</evidence>
<dbReference type="InterPro" id="IPR029018">
    <property type="entry name" value="Hex-like_dom2"/>
</dbReference>
<keyword evidence="4 7" id="KW-0378">Hydrolase</keyword>
<feature type="signal peptide" evidence="9">
    <location>
        <begin position="1"/>
        <end position="21"/>
    </location>
</feature>
<dbReference type="InterPro" id="IPR025705">
    <property type="entry name" value="Beta_hexosaminidase_sua/sub"/>
</dbReference>
<keyword evidence="3 9" id="KW-0732">Signal</keyword>
<dbReference type="PIRSF" id="PIRSF001093">
    <property type="entry name" value="B-hxosamndse_ab_euk"/>
    <property type="match status" value="1"/>
</dbReference>
<accession>A0A2N3N1R2</accession>
<dbReference type="Gene3D" id="3.30.379.10">
    <property type="entry name" value="Chitobiase/beta-hexosaminidase domain 2-like"/>
    <property type="match status" value="1"/>
</dbReference>
<dbReference type="InterPro" id="IPR029019">
    <property type="entry name" value="HEX_eukaryotic_N"/>
</dbReference>
<dbReference type="GO" id="GO:0030203">
    <property type="term" value="P:glycosaminoglycan metabolic process"/>
    <property type="evidence" value="ECO:0007669"/>
    <property type="project" value="TreeGrafter"/>
</dbReference>
<keyword evidence="5" id="KW-0325">Glycoprotein</keyword>
<evidence type="ECO:0000256" key="6">
    <source>
        <dbReference type="ARBA" id="ARBA00023295"/>
    </source>
</evidence>
<dbReference type="OrthoDB" id="428480at2759"/>
<dbReference type="FunFam" id="3.20.20.80:FF:000063">
    <property type="entry name" value="Beta-hexosaminidase"/>
    <property type="match status" value="1"/>
</dbReference>
<dbReference type="InterPro" id="IPR015883">
    <property type="entry name" value="Glyco_hydro_20_cat"/>
</dbReference>
<organism evidence="12 13">
    <name type="scientific">Lomentospora prolificans</name>
    <dbReference type="NCBI Taxonomy" id="41688"/>
    <lineage>
        <taxon>Eukaryota</taxon>
        <taxon>Fungi</taxon>
        <taxon>Dikarya</taxon>
        <taxon>Ascomycota</taxon>
        <taxon>Pezizomycotina</taxon>
        <taxon>Sordariomycetes</taxon>
        <taxon>Hypocreomycetidae</taxon>
        <taxon>Microascales</taxon>
        <taxon>Microascaceae</taxon>
        <taxon>Lomentospora</taxon>
    </lineage>
</organism>
<keyword evidence="13" id="KW-1185">Reference proteome</keyword>
<feature type="active site" description="Proton donor" evidence="8">
    <location>
        <position position="378"/>
    </location>
</feature>
<evidence type="ECO:0000256" key="7">
    <source>
        <dbReference type="PIRNR" id="PIRNR001093"/>
    </source>
</evidence>
<dbReference type="SUPFAM" id="SSF55545">
    <property type="entry name" value="beta-N-acetylhexosaminidase-like domain"/>
    <property type="match status" value="1"/>
</dbReference>